<evidence type="ECO:0000256" key="1">
    <source>
        <dbReference type="ARBA" id="ARBA00004429"/>
    </source>
</evidence>
<comment type="similarity">
    <text evidence="2 9">Belongs to the GSP F family.</text>
</comment>
<dbReference type="Gene3D" id="1.20.81.30">
    <property type="entry name" value="Type II secretion system (T2SS), domain F"/>
    <property type="match status" value="2"/>
</dbReference>
<feature type="domain" description="Type II secretion system protein GspF" evidence="11">
    <location>
        <begin position="65"/>
        <end position="191"/>
    </location>
</feature>
<evidence type="ECO:0000256" key="6">
    <source>
        <dbReference type="ARBA" id="ARBA00022692"/>
    </source>
</evidence>
<accession>A0A1T0B600</accession>
<organism evidence="12 13">
    <name type="scientific">[Haemophilus] felis</name>
    <dbReference type="NCBI Taxonomy" id="123822"/>
    <lineage>
        <taxon>Bacteria</taxon>
        <taxon>Pseudomonadati</taxon>
        <taxon>Pseudomonadota</taxon>
        <taxon>Gammaproteobacteria</taxon>
        <taxon>Pasteurellales</taxon>
        <taxon>Pasteurellaceae</taxon>
    </lineage>
</organism>
<dbReference type="PANTHER" id="PTHR30012">
    <property type="entry name" value="GENERAL SECRETION PATHWAY PROTEIN"/>
    <property type="match status" value="1"/>
</dbReference>
<comment type="caution">
    <text evidence="12">The sequence shown here is derived from an EMBL/GenBank/DDBJ whole genome shotgun (WGS) entry which is preliminary data.</text>
</comment>
<dbReference type="AlphaFoldDB" id="A0A1T0B600"/>
<proteinExistence type="inferred from homology"/>
<dbReference type="Pfam" id="PF00482">
    <property type="entry name" value="T2SSF"/>
    <property type="match status" value="2"/>
</dbReference>
<evidence type="ECO:0000256" key="3">
    <source>
        <dbReference type="ARBA" id="ARBA00022448"/>
    </source>
</evidence>
<dbReference type="PANTHER" id="PTHR30012:SF7">
    <property type="entry name" value="PROTEIN TRANSPORT PROTEIN HOFC HOMOLOG"/>
    <property type="match status" value="1"/>
</dbReference>
<dbReference type="PRINTS" id="PR00812">
    <property type="entry name" value="BCTERIALGSPF"/>
</dbReference>
<dbReference type="EMBL" id="MUYB01000013">
    <property type="protein sequence ID" value="OOS05557.1"/>
    <property type="molecule type" value="Genomic_DNA"/>
</dbReference>
<name>A0A1T0B600_9PAST</name>
<evidence type="ECO:0000256" key="9">
    <source>
        <dbReference type="RuleBase" id="RU003923"/>
    </source>
</evidence>
<dbReference type="PROSITE" id="PS00874">
    <property type="entry name" value="T2SP_F"/>
    <property type="match status" value="1"/>
</dbReference>
<evidence type="ECO:0000256" key="10">
    <source>
        <dbReference type="SAM" id="Phobius"/>
    </source>
</evidence>
<evidence type="ECO:0000256" key="4">
    <source>
        <dbReference type="ARBA" id="ARBA00022475"/>
    </source>
</evidence>
<keyword evidence="5" id="KW-0997">Cell inner membrane</keyword>
<feature type="transmembrane region" description="Helical" evidence="10">
    <location>
        <begin position="219"/>
        <end position="238"/>
    </location>
</feature>
<dbReference type="InterPro" id="IPR018076">
    <property type="entry name" value="T2SS_GspF_dom"/>
</dbReference>
<keyword evidence="6 9" id="KW-0812">Transmembrane</keyword>
<evidence type="ECO:0000256" key="7">
    <source>
        <dbReference type="ARBA" id="ARBA00022989"/>
    </source>
</evidence>
<dbReference type="GO" id="GO:0015628">
    <property type="term" value="P:protein secretion by the type II secretion system"/>
    <property type="evidence" value="ECO:0007669"/>
    <property type="project" value="TreeGrafter"/>
</dbReference>
<evidence type="ECO:0000259" key="11">
    <source>
        <dbReference type="Pfam" id="PF00482"/>
    </source>
</evidence>
<evidence type="ECO:0000256" key="8">
    <source>
        <dbReference type="ARBA" id="ARBA00023136"/>
    </source>
</evidence>
<dbReference type="InterPro" id="IPR003004">
    <property type="entry name" value="GspF/PilC"/>
</dbReference>
<protein>
    <submittedName>
        <fullName evidence="12">Type II secretion system protein F</fullName>
    </submittedName>
</protein>
<comment type="subcellular location">
    <subcellularLocation>
        <location evidence="1 9">Cell inner membrane</location>
        <topology evidence="1 9">Multi-pass membrane protein</topology>
    </subcellularLocation>
</comment>
<evidence type="ECO:0000313" key="12">
    <source>
        <dbReference type="EMBL" id="OOS05557.1"/>
    </source>
</evidence>
<gene>
    <name evidence="12" type="ORF">B0188_03870</name>
</gene>
<keyword evidence="4" id="KW-1003">Cell membrane</keyword>
<dbReference type="GO" id="GO:0005886">
    <property type="term" value="C:plasma membrane"/>
    <property type="evidence" value="ECO:0007669"/>
    <property type="project" value="UniProtKB-SubCell"/>
</dbReference>
<reference evidence="12 13" key="1">
    <citation type="submission" date="2017-02" db="EMBL/GenBank/DDBJ databases">
        <title>Draft genome sequence of Haemophilus felis CCUG 31170 type strain.</title>
        <authorList>
            <person name="Engstrom-Jakobsson H."/>
            <person name="Salva-Serra F."/>
            <person name="Thorell K."/>
            <person name="Gonzales-Siles L."/>
            <person name="Karlsson R."/>
            <person name="Boulund F."/>
            <person name="Engstrand L."/>
            <person name="Kristiansson E."/>
            <person name="Moore E."/>
        </authorList>
    </citation>
    <scope>NUCLEOTIDE SEQUENCE [LARGE SCALE GENOMIC DNA]</scope>
    <source>
        <strain evidence="12 13">CCUG 31170</strain>
    </source>
</reference>
<dbReference type="STRING" id="123822.B0188_03870"/>
<keyword evidence="7 10" id="KW-1133">Transmembrane helix</keyword>
<evidence type="ECO:0000256" key="2">
    <source>
        <dbReference type="ARBA" id="ARBA00005745"/>
    </source>
</evidence>
<dbReference type="Proteomes" id="UP000190023">
    <property type="component" value="Unassembled WGS sequence"/>
</dbReference>
<dbReference type="InterPro" id="IPR042094">
    <property type="entry name" value="T2SS_GspF_sf"/>
</dbReference>
<evidence type="ECO:0000313" key="13">
    <source>
        <dbReference type="Proteomes" id="UP000190023"/>
    </source>
</evidence>
<dbReference type="OrthoDB" id="9805682at2"/>
<dbReference type="InterPro" id="IPR001992">
    <property type="entry name" value="T2SS_GspF/T4SS_PilC_CS"/>
</dbReference>
<feature type="transmembrane region" description="Helical" evidence="10">
    <location>
        <begin position="167"/>
        <end position="190"/>
    </location>
</feature>
<sequence>MDKLKLFNWQGINRFQQKQRGSIIALNPQAAQQMLLARGLQRIKLQRNWQLPRRPKETELCDLLVQLATLLQSAVPLKNSLQILQQNCVNIALYAWLSRLLVDLETGLSFSQAIQKQQMHSQVAYLTAQELQLIRVGEMTGNLAQVCQQIASYRQQALALQRKVQKILLYPAIVLSVSLILTWLLLLFVVPQFAAMYGNNELPTFTAVLLTLSTALQQYWLHMLSLFALFGWLLRSRLKNSAVWRAKKIVFMQKIPLLRGIIQLNRLISFCRNLQLMLQAGIPLNQGLNSFLPQQLSWQKQHIESADVVLTTEVRRILNCLGQGYPLYQSVSEPFFPEQAQQMLEVGEKSGKLGLMLQHIADNYQQRLDHQVDLLSQMLEPILMLIIGSLIGLIMLGMYLPIFNMGSLIQ</sequence>
<feature type="domain" description="Type II secretion system protein GspF" evidence="11">
    <location>
        <begin position="270"/>
        <end position="401"/>
    </location>
</feature>
<evidence type="ECO:0000256" key="5">
    <source>
        <dbReference type="ARBA" id="ARBA00022519"/>
    </source>
</evidence>
<keyword evidence="13" id="KW-1185">Reference proteome</keyword>
<keyword evidence="3 9" id="KW-0813">Transport</keyword>
<keyword evidence="8 10" id="KW-0472">Membrane</keyword>
<feature type="transmembrane region" description="Helical" evidence="10">
    <location>
        <begin position="382"/>
        <end position="402"/>
    </location>
</feature>